<dbReference type="AlphaFoldDB" id="A0A061R496"/>
<feature type="signal peptide" evidence="1">
    <location>
        <begin position="1"/>
        <end position="22"/>
    </location>
</feature>
<evidence type="ECO:0000313" key="3">
    <source>
        <dbReference type="EMBL" id="JAC65559.1"/>
    </source>
</evidence>
<organism evidence="3">
    <name type="scientific">Tetraselmis sp. GSL018</name>
    <dbReference type="NCBI Taxonomy" id="582737"/>
    <lineage>
        <taxon>Eukaryota</taxon>
        <taxon>Viridiplantae</taxon>
        <taxon>Chlorophyta</taxon>
        <taxon>core chlorophytes</taxon>
        <taxon>Chlorodendrophyceae</taxon>
        <taxon>Chlorodendrales</taxon>
        <taxon>Chlorodendraceae</taxon>
        <taxon>Tetraselmis</taxon>
    </lineage>
</organism>
<evidence type="ECO:0000259" key="2">
    <source>
        <dbReference type="Pfam" id="PF03407"/>
    </source>
</evidence>
<feature type="domain" description="Nucleotide-diphospho-sugar transferase" evidence="2">
    <location>
        <begin position="120"/>
        <end position="331"/>
    </location>
</feature>
<protein>
    <recommendedName>
        <fullName evidence="2">Nucleotide-diphospho-sugar transferase domain-containing protein</fullName>
    </recommendedName>
</protein>
<dbReference type="GO" id="GO:0016757">
    <property type="term" value="F:glycosyltransferase activity"/>
    <property type="evidence" value="ECO:0007669"/>
    <property type="project" value="TreeGrafter"/>
</dbReference>
<dbReference type="Pfam" id="PF03407">
    <property type="entry name" value="Nucleotid_trans"/>
    <property type="match status" value="1"/>
</dbReference>
<keyword evidence="1" id="KW-0732">Signal</keyword>
<evidence type="ECO:0000256" key="1">
    <source>
        <dbReference type="SAM" id="SignalP"/>
    </source>
</evidence>
<reference evidence="3" key="1">
    <citation type="submission" date="2014-05" db="EMBL/GenBank/DDBJ databases">
        <title>The transcriptome of the halophilic microalga Tetraselmis sp. GSL018 isolated from the Great Salt Lake, Utah.</title>
        <authorList>
            <person name="Jinkerson R.E."/>
            <person name="D'Adamo S."/>
            <person name="Posewitz M.C."/>
        </authorList>
    </citation>
    <scope>NUCLEOTIDE SEQUENCE</scope>
    <source>
        <strain evidence="3">GSL018</strain>
    </source>
</reference>
<accession>A0A061R496</accession>
<dbReference type="PANTHER" id="PTHR47032:SF1">
    <property type="entry name" value="UDP-D-XYLOSE:L-FUCOSE ALPHA-1,3-D-XYLOSYLTRANSFERASE-RELATED"/>
    <property type="match status" value="1"/>
</dbReference>
<dbReference type="InterPro" id="IPR005069">
    <property type="entry name" value="Nucl-diP-sugar_transferase"/>
</dbReference>
<dbReference type="InterPro" id="IPR052636">
    <property type="entry name" value="UDP-D-xylose:L-fucose_XylT"/>
</dbReference>
<feature type="chain" id="PRO_5001610325" description="Nucleotide-diphospho-sugar transferase domain-containing protein" evidence="1">
    <location>
        <begin position="23"/>
        <end position="374"/>
    </location>
</feature>
<dbReference type="GO" id="GO:0005794">
    <property type="term" value="C:Golgi apparatus"/>
    <property type="evidence" value="ECO:0007669"/>
    <property type="project" value="TreeGrafter"/>
</dbReference>
<name>A0A061R496_9CHLO</name>
<sequence>MCLYGCVFFCYFSLLLTEYARCEDKLYSKYATTGKDQWPRPKRPELKEKVYFGDISIHESRLALHRKYLSQASQRRRELKWLLRDSDVSKPVIAMIVNWGQIHMFLNWVCGLKAEGMGPLLQQSLVFTGDNDTFNALRHILPTYFVSSRQLPGLPSSPAKVFGDRTFGSMMVLKVAAVYSIVMELGRDLLFQDVDVVWNQNPVPLFYETRYKHKDALFSYDGNVNQPPFYFNAGFFFIRSTPKGKLLAEDFFYYFSKRRGSAVQPILNQVLLHHYLVYGLDMEILSTAVVPHPADERLRLGGTLKKELDGVSPLVIHAAWTHNHWDKVKKLRAVGRWWLNDTCEHYHTVKPRFSVDLRDCIENSICDRWKLGSS</sequence>
<proteinExistence type="predicted"/>
<gene>
    <name evidence="3" type="ORF">TSPGSL018_15756</name>
</gene>
<dbReference type="PANTHER" id="PTHR47032">
    <property type="entry name" value="UDP-D-XYLOSE:L-FUCOSE ALPHA-1,3-D-XYLOSYLTRANSFERASE-RELATED"/>
    <property type="match status" value="1"/>
</dbReference>
<dbReference type="EMBL" id="GBEZ01021170">
    <property type="protein sequence ID" value="JAC65559.1"/>
    <property type="molecule type" value="Transcribed_RNA"/>
</dbReference>